<feature type="transmembrane region" description="Helical" evidence="14">
    <location>
        <begin position="7"/>
        <end position="27"/>
    </location>
</feature>
<comment type="caution">
    <text evidence="14">Lacks conserved residue(s) required for the propagation of feature annotation.</text>
</comment>
<keyword evidence="16" id="KW-1185">Reference proteome</keyword>
<evidence type="ECO:0000256" key="4">
    <source>
        <dbReference type="ARBA" id="ARBA00013122"/>
    </source>
</evidence>
<keyword evidence="10 14" id="KW-0472">Membrane</keyword>
<evidence type="ECO:0000256" key="6">
    <source>
        <dbReference type="ARBA" id="ARBA00022692"/>
    </source>
</evidence>
<comment type="caution">
    <text evidence="15">The sequence shown here is derived from an EMBL/GenBank/DDBJ whole genome shotgun (WGS) entry which is preliminary data.</text>
</comment>
<comment type="function">
    <text evidence="14">Catalyzes the third of the four reactions of the long-chain fatty acids elongation cycle. This endoplasmic reticulum-bound enzymatic process, allows the addition of two carbons to the chain of long- and very long-chain fatty acids/VLCFAs per cycle. This enzyme catalyzes the dehydration of the 3-hydroxyacyl-CoA intermediate into trans-2,3-enoyl-CoA, within each cycle of fatty acid elongation. Thereby, it participates to the production of VLCFAs of different chain lengths that are involved in multiple biological processes as precursors of membrane lipids and lipid mediators.</text>
</comment>
<evidence type="ECO:0000256" key="13">
    <source>
        <dbReference type="ARBA" id="ARBA00036671"/>
    </source>
</evidence>
<evidence type="ECO:0000256" key="5">
    <source>
        <dbReference type="ARBA" id="ARBA00022516"/>
    </source>
</evidence>
<evidence type="ECO:0000256" key="7">
    <source>
        <dbReference type="ARBA" id="ARBA00022832"/>
    </source>
</evidence>
<keyword evidence="5 14" id="KW-0444">Lipid biosynthesis</keyword>
<dbReference type="OrthoDB" id="46988at2759"/>
<keyword evidence="9 14" id="KW-0443">Lipid metabolism</keyword>
<dbReference type="Proteomes" id="UP000758603">
    <property type="component" value="Unassembled WGS sequence"/>
</dbReference>
<keyword evidence="11 14" id="KW-0275">Fatty acid biosynthesis</keyword>
<comment type="similarity">
    <text evidence="3 14">Belongs to the very long-chain fatty acids dehydratase HACD family.</text>
</comment>
<evidence type="ECO:0000313" key="15">
    <source>
        <dbReference type="EMBL" id="KAH6651526.1"/>
    </source>
</evidence>
<dbReference type="GO" id="GO:0005789">
    <property type="term" value="C:endoplasmic reticulum membrane"/>
    <property type="evidence" value="ECO:0007669"/>
    <property type="project" value="UniProtKB-SubCell"/>
</dbReference>
<evidence type="ECO:0000313" key="16">
    <source>
        <dbReference type="Proteomes" id="UP000758603"/>
    </source>
</evidence>
<sequence length="219" mass="24456">MAPHKGYLVASYMIAYNAFSFLLWSHLTIHTLTHLKELYAESRLADLYNLIPLLSVTQSLALLEVGHAALGLVRASPATTALQVGGKNLVVWTVMVKFPEIITKNELGMCAFLGCVLAWGFSEMIRYGYFVVQLATGETPRWLKWLRYNAFLPLYPIGLLSEAGLVYLALTEGTGVGSFYKGYLLLGLLTYLPAGPFLYTHMLSQRRKVMKQLGEKKTQ</sequence>
<dbReference type="RefSeq" id="XP_045955804.1">
    <property type="nucleotide sequence ID" value="XM_046100309.1"/>
</dbReference>
<organism evidence="15 16">
    <name type="scientific">Truncatella angustata</name>
    <dbReference type="NCBI Taxonomy" id="152316"/>
    <lineage>
        <taxon>Eukaryota</taxon>
        <taxon>Fungi</taxon>
        <taxon>Dikarya</taxon>
        <taxon>Ascomycota</taxon>
        <taxon>Pezizomycotina</taxon>
        <taxon>Sordariomycetes</taxon>
        <taxon>Xylariomycetidae</taxon>
        <taxon>Amphisphaeriales</taxon>
        <taxon>Sporocadaceae</taxon>
        <taxon>Truncatella</taxon>
    </lineage>
</organism>
<accession>A0A9P8ZUX3</accession>
<feature type="transmembrane region" description="Helical" evidence="14">
    <location>
        <begin position="150"/>
        <end position="170"/>
    </location>
</feature>
<evidence type="ECO:0000256" key="3">
    <source>
        <dbReference type="ARBA" id="ARBA00007811"/>
    </source>
</evidence>
<evidence type="ECO:0000256" key="1">
    <source>
        <dbReference type="ARBA" id="ARBA00004141"/>
    </source>
</evidence>
<evidence type="ECO:0000256" key="10">
    <source>
        <dbReference type="ARBA" id="ARBA00023136"/>
    </source>
</evidence>
<evidence type="ECO:0000256" key="8">
    <source>
        <dbReference type="ARBA" id="ARBA00022989"/>
    </source>
</evidence>
<dbReference type="InterPro" id="IPR007482">
    <property type="entry name" value="Tyr_Pase-like_PTPLA"/>
</dbReference>
<dbReference type="PANTHER" id="PTHR11035:SF3">
    <property type="entry name" value="VERY-LONG-CHAIN (3R)-3-HYDROXYACYL-COA DEHYDRATASE"/>
    <property type="match status" value="1"/>
</dbReference>
<comment type="subcellular location">
    <subcellularLocation>
        <location evidence="14">Endoplasmic reticulum membrane</location>
        <topology evidence="14">Multi-pass membrane protein</topology>
    </subcellularLocation>
    <subcellularLocation>
        <location evidence="1">Membrane</location>
        <topology evidence="1">Multi-pass membrane protein</topology>
    </subcellularLocation>
</comment>
<dbReference type="EMBL" id="JAGPXC010000006">
    <property type="protein sequence ID" value="KAH6651526.1"/>
    <property type="molecule type" value="Genomic_DNA"/>
</dbReference>
<keyword evidence="6 14" id="KW-0812">Transmembrane</keyword>
<comment type="catalytic activity">
    <reaction evidence="13 14">
        <text>a very-long-chain (3R)-3-hydroxyacyl-CoA = a very-long-chain (2E)-enoyl-CoA + H2O</text>
        <dbReference type="Rhea" id="RHEA:45812"/>
        <dbReference type="ChEBI" id="CHEBI:15377"/>
        <dbReference type="ChEBI" id="CHEBI:83728"/>
        <dbReference type="ChEBI" id="CHEBI:85440"/>
        <dbReference type="EC" id="4.2.1.134"/>
    </reaction>
</comment>
<name>A0A9P8ZUX3_9PEZI</name>
<dbReference type="GeneID" id="70129201"/>
<protein>
    <recommendedName>
        <fullName evidence="4 14">Very-long-chain (3R)-3-hydroxyacyl-CoA dehydratase</fullName>
        <ecNumber evidence="4 14">4.2.1.134</ecNumber>
    </recommendedName>
</protein>
<keyword evidence="12 14" id="KW-0456">Lyase</keyword>
<dbReference type="PANTHER" id="PTHR11035">
    <property type="entry name" value="VERY-LONG-CHAIN (3R)-3-HYDROXYACYL-COA DEHYDRATASE"/>
    <property type="match status" value="1"/>
</dbReference>
<dbReference type="GO" id="GO:0102158">
    <property type="term" value="F:very-long-chain (3R)-3-hydroxyacyl-CoA dehydratase activity"/>
    <property type="evidence" value="ECO:0007669"/>
    <property type="project" value="UniProtKB-EC"/>
</dbReference>
<dbReference type="GO" id="GO:0030148">
    <property type="term" value="P:sphingolipid biosynthetic process"/>
    <property type="evidence" value="ECO:0007669"/>
    <property type="project" value="TreeGrafter"/>
</dbReference>
<dbReference type="EC" id="4.2.1.134" evidence="4 14"/>
<comment type="pathway">
    <text evidence="2 14">Lipid metabolism; fatty acid biosynthesis.</text>
</comment>
<keyword evidence="14" id="KW-0256">Endoplasmic reticulum</keyword>
<evidence type="ECO:0000256" key="9">
    <source>
        <dbReference type="ARBA" id="ARBA00023098"/>
    </source>
</evidence>
<feature type="transmembrane region" description="Helical" evidence="14">
    <location>
        <begin position="182"/>
        <end position="202"/>
    </location>
</feature>
<proteinExistence type="inferred from homology"/>
<dbReference type="GO" id="GO:0030497">
    <property type="term" value="P:fatty acid elongation"/>
    <property type="evidence" value="ECO:0007669"/>
    <property type="project" value="TreeGrafter"/>
</dbReference>
<dbReference type="Pfam" id="PF04387">
    <property type="entry name" value="PTPLA"/>
    <property type="match status" value="1"/>
</dbReference>
<evidence type="ECO:0000256" key="14">
    <source>
        <dbReference type="RuleBase" id="RU363109"/>
    </source>
</evidence>
<keyword evidence="8 14" id="KW-1133">Transmembrane helix</keyword>
<dbReference type="GO" id="GO:0042761">
    <property type="term" value="P:very long-chain fatty acid biosynthetic process"/>
    <property type="evidence" value="ECO:0007669"/>
    <property type="project" value="TreeGrafter"/>
</dbReference>
<evidence type="ECO:0000256" key="12">
    <source>
        <dbReference type="ARBA" id="ARBA00023239"/>
    </source>
</evidence>
<dbReference type="AlphaFoldDB" id="A0A9P8ZUX3"/>
<evidence type="ECO:0000256" key="11">
    <source>
        <dbReference type="ARBA" id="ARBA00023160"/>
    </source>
</evidence>
<gene>
    <name evidence="15" type="ORF">BKA67DRAFT_537394</name>
</gene>
<keyword evidence="7 14" id="KW-0276">Fatty acid metabolism</keyword>
<reference evidence="15" key="1">
    <citation type="journal article" date="2021" name="Nat. Commun.">
        <title>Genetic determinants of endophytism in the Arabidopsis root mycobiome.</title>
        <authorList>
            <person name="Mesny F."/>
            <person name="Miyauchi S."/>
            <person name="Thiergart T."/>
            <person name="Pickel B."/>
            <person name="Atanasova L."/>
            <person name="Karlsson M."/>
            <person name="Huettel B."/>
            <person name="Barry K.W."/>
            <person name="Haridas S."/>
            <person name="Chen C."/>
            <person name="Bauer D."/>
            <person name="Andreopoulos W."/>
            <person name="Pangilinan J."/>
            <person name="LaButti K."/>
            <person name="Riley R."/>
            <person name="Lipzen A."/>
            <person name="Clum A."/>
            <person name="Drula E."/>
            <person name="Henrissat B."/>
            <person name="Kohler A."/>
            <person name="Grigoriev I.V."/>
            <person name="Martin F.M."/>
            <person name="Hacquard S."/>
        </authorList>
    </citation>
    <scope>NUCLEOTIDE SEQUENCE</scope>
    <source>
        <strain evidence="15">MPI-SDFR-AT-0073</strain>
    </source>
</reference>
<evidence type="ECO:0000256" key="2">
    <source>
        <dbReference type="ARBA" id="ARBA00005194"/>
    </source>
</evidence>